<evidence type="ECO:0000313" key="5">
    <source>
        <dbReference type="Proteomes" id="UP000199158"/>
    </source>
</evidence>
<dbReference type="SUPFAM" id="SSF51735">
    <property type="entry name" value="NAD(P)-binding Rossmann-fold domains"/>
    <property type="match status" value="1"/>
</dbReference>
<dbReference type="EMBL" id="FOCG01000001">
    <property type="protein sequence ID" value="SEM69796.1"/>
    <property type="molecule type" value="Genomic_DNA"/>
</dbReference>
<dbReference type="InterPro" id="IPR003148">
    <property type="entry name" value="RCK_N"/>
</dbReference>
<accession>A0A1H8AH30</accession>
<dbReference type="PRINTS" id="PR00335">
    <property type="entry name" value="KUPTAKETRKA"/>
</dbReference>
<dbReference type="GO" id="GO:0005886">
    <property type="term" value="C:plasma membrane"/>
    <property type="evidence" value="ECO:0007669"/>
    <property type="project" value="InterPro"/>
</dbReference>
<evidence type="ECO:0000313" key="4">
    <source>
        <dbReference type="EMBL" id="SEM69796.1"/>
    </source>
</evidence>
<gene>
    <name evidence="4" type="ORF">SAMN05216180_1323</name>
</gene>
<evidence type="ECO:0000256" key="1">
    <source>
        <dbReference type="ARBA" id="ARBA00022538"/>
    </source>
</evidence>
<dbReference type="InterPro" id="IPR036291">
    <property type="entry name" value="NAD(P)-bd_dom_sf"/>
</dbReference>
<keyword evidence="1" id="KW-0633">Potassium transport</keyword>
<dbReference type="AlphaFoldDB" id="A0A1H8AH30"/>
<dbReference type="InterPro" id="IPR006036">
    <property type="entry name" value="K_uptake_TrkA"/>
</dbReference>
<sequence>MNVLVIGCGKVGSKLATVLDKLGHDVCIVDRDAEHFELLDHEFSGYTVAGIPIDQDVLRNAGIEGSDAVIAVTQDDNVNIMVAQLAREVFHIDIVLTRIYDPQRENVFSHFNLKTVCPTNLTVDAVCAALEGAIDLKQMSFGTSTISYYSLPLRENLIGKTIHDVIPDPGSLLFGIQHQDGKLILAHDKREKLNAGDKLVFAKMVE</sequence>
<dbReference type="PANTHER" id="PTHR43833">
    <property type="entry name" value="POTASSIUM CHANNEL PROTEIN 2-RELATED-RELATED"/>
    <property type="match status" value="1"/>
</dbReference>
<reference evidence="4 5" key="1">
    <citation type="submission" date="2016-10" db="EMBL/GenBank/DDBJ databases">
        <authorList>
            <person name="de Groot N.N."/>
        </authorList>
    </citation>
    <scope>NUCLEOTIDE SEQUENCE [LARGE SCALE GENOMIC DNA]</scope>
    <source>
        <strain evidence="4 5">CGMCC 1.5070</strain>
    </source>
</reference>
<evidence type="ECO:0000256" key="2">
    <source>
        <dbReference type="ARBA" id="ARBA00022958"/>
    </source>
</evidence>
<dbReference type="PROSITE" id="PS51201">
    <property type="entry name" value="RCK_N"/>
    <property type="match status" value="1"/>
</dbReference>
<dbReference type="Pfam" id="PF02254">
    <property type="entry name" value="TrkA_N"/>
    <property type="match status" value="1"/>
</dbReference>
<name>A0A1H8AH30_9FIRM</name>
<dbReference type="GO" id="GO:0015079">
    <property type="term" value="F:potassium ion transmembrane transporter activity"/>
    <property type="evidence" value="ECO:0007669"/>
    <property type="project" value="InterPro"/>
</dbReference>
<keyword evidence="1" id="KW-0406">Ion transport</keyword>
<keyword evidence="1" id="KW-0813">Transport</keyword>
<dbReference type="Gene3D" id="3.40.50.720">
    <property type="entry name" value="NAD(P)-binding Rossmann-like Domain"/>
    <property type="match status" value="1"/>
</dbReference>
<dbReference type="InterPro" id="IPR050721">
    <property type="entry name" value="Trk_Ktr_HKT_K-transport"/>
</dbReference>
<organism evidence="4 5">
    <name type="scientific">Hydrogenoanaerobacterium saccharovorans</name>
    <dbReference type="NCBI Taxonomy" id="474960"/>
    <lineage>
        <taxon>Bacteria</taxon>
        <taxon>Bacillati</taxon>
        <taxon>Bacillota</taxon>
        <taxon>Clostridia</taxon>
        <taxon>Eubacteriales</taxon>
        <taxon>Oscillospiraceae</taxon>
        <taxon>Hydrogenoanaerobacterium</taxon>
    </lineage>
</organism>
<dbReference type="STRING" id="474960.SAMN05216180_1323"/>
<keyword evidence="5" id="KW-1185">Reference proteome</keyword>
<keyword evidence="2" id="KW-0630">Potassium</keyword>
<dbReference type="Proteomes" id="UP000199158">
    <property type="component" value="Unassembled WGS sequence"/>
</dbReference>
<proteinExistence type="predicted"/>
<protein>
    <submittedName>
        <fullName evidence="4">Trk system potassium uptake protein TrkA</fullName>
    </submittedName>
</protein>
<feature type="domain" description="RCK N-terminal" evidence="3">
    <location>
        <begin position="1"/>
        <end position="130"/>
    </location>
</feature>
<evidence type="ECO:0000259" key="3">
    <source>
        <dbReference type="PROSITE" id="PS51201"/>
    </source>
</evidence>